<feature type="transmembrane region" description="Helical" evidence="1">
    <location>
        <begin position="6"/>
        <end position="23"/>
    </location>
</feature>
<keyword evidence="1" id="KW-1133">Transmembrane helix</keyword>
<protein>
    <submittedName>
        <fullName evidence="2">Uncharacterized protein</fullName>
    </submittedName>
</protein>
<dbReference type="KEGG" id="ske:Sked_01210"/>
<dbReference type="EMBL" id="CP001819">
    <property type="protein sequence ID" value="ACZ20093.1"/>
    <property type="molecule type" value="Genomic_DNA"/>
</dbReference>
<organism evidence="2 3">
    <name type="scientific">Sanguibacter keddieii (strain ATCC 51767 / DSM 10542 / NCFB 3025 / ST-74)</name>
    <dbReference type="NCBI Taxonomy" id="446469"/>
    <lineage>
        <taxon>Bacteria</taxon>
        <taxon>Bacillati</taxon>
        <taxon>Actinomycetota</taxon>
        <taxon>Actinomycetes</taxon>
        <taxon>Micrococcales</taxon>
        <taxon>Sanguibacteraceae</taxon>
        <taxon>Sanguibacter</taxon>
    </lineage>
</organism>
<dbReference type="RefSeq" id="WP_012865162.1">
    <property type="nucleotide sequence ID" value="NC_013521.1"/>
</dbReference>
<dbReference type="AlphaFoldDB" id="D1BIQ1"/>
<gene>
    <name evidence="2" type="ordered locus">Sked_01210</name>
</gene>
<evidence type="ECO:0000313" key="3">
    <source>
        <dbReference type="Proteomes" id="UP000000322"/>
    </source>
</evidence>
<sequence length="49" mass="5127">MYTLGYTLMVVSLLALLVSLFASRSWSRPVIKVGAVVFGIGAVVLLTGG</sequence>
<keyword evidence="1" id="KW-0812">Transmembrane</keyword>
<dbReference type="HOGENOM" id="CLU_3140531_0_0_11"/>
<proteinExistence type="predicted"/>
<evidence type="ECO:0000256" key="1">
    <source>
        <dbReference type="SAM" id="Phobius"/>
    </source>
</evidence>
<evidence type="ECO:0000313" key="2">
    <source>
        <dbReference type="EMBL" id="ACZ20093.1"/>
    </source>
</evidence>
<keyword evidence="3" id="KW-1185">Reference proteome</keyword>
<dbReference type="Proteomes" id="UP000000322">
    <property type="component" value="Chromosome"/>
</dbReference>
<keyword evidence="1" id="KW-0472">Membrane</keyword>
<feature type="transmembrane region" description="Helical" evidence="1">
    <location>
        <begin position="30"/>
        <end position="48"/>
    </location>
</feature>
<accession>D1BIQ1</accession>
<reference evidence="2 3" key="1">
    <citation type="journal article" date="2009" name="Stand. Genomic Sci.">
        <title>Complete genome sequence of Sanguibacter keddieii type strain (ST-74).</title>
        <authorList>
            <person name="Ivanova N."/>
            <person name="Sikorski J."/>
            <person name="Sims D."/>
            <person name="Brettin T."/>
            <person name="Detter J.C."/>
            <person name="Han C."/>
            <person name="Lapidus A."/>
            <person name="Copeland A."/>
            <person name="Glavina Del Rio T."/>
            <person name="Nolan M."/>
            <person name="Chen F."/>
            <person name="Lucas S."/>
            <person name="Tice H."/>
            <person name="Cheng J.F."/>
            <person name="Bruce D."/>
            <person name="Goodwin L."/>
            <person name="Pitluck S."/>
            <person name="Pati A."/>
            <person name="Mavromatis K."/>
            <person name="Chen A."/>
            <person name="Palaniappan K."/>
            <person name="D'haeseleer P."/>
            <person name="Chain P."/>
            <person name="Bristow J."/>
            <person name="Eisen J.A."/>
            <person name="Markowitz V."/>
            <person name="Hugenholtz P."/>
            <person name="Goker M."/>
            <person name="Pukall R."/>
            <person name="Klenk H.P."/>
            <person name="Kyrpides N.C."/>
        </authorList>
    </citation>
    <scope>NUCLEOTIDE SEQUENCE [LARGE SCALE GENOMIC DNA]</scope>
    <source>
        <strain evidence="3">ATCC 51767 / DSM 10542 / NCFB 3025 / ST-74</strain>
    </source>
</reference>
<name>D1BIQ1_SANKS</name>